<evidence type="ECO:0000256" key="14">
    <source>
        <dbReference type="ARBA" id="ARBA00066827"/>
    </source>
</evidence>
<comment type="pathway">
    <text evidence="2 19">Cofactor biosynthesis; thiamine diphosphate biosynthesis.</text>
</comment>
<dbReference type="SUPFAM" id="SSF52402">
    <property type="entry name" value="Adenine nucleotide alpha hydrolases-like"/>
    <property type="match status" value="1"/>
</dbReference>
<proteinExistence type="inferred from homology"/>
<dbReference type="Pfam" id="PF02926">
    <property type="entry name" value="THUMP"/>
    <property type="match status" value="1"/>
</dbReference>
<keyword evidence="3 19" id="KW-0963">Cytoplasm</keyword>
<dbReference type="InterPro" id="IPR054173">
    <property type="entry name" value="ThiI_fer"/>
</dbReference>
<evidence type="ECO:0000256" key="11">
    <source>
        <dbReference type="ARBA" id="ARBA00052330"/>
    </source>
</evidence>
<comment type="caution">
    <text evidence="21">The sequence shown here is derived from an EMBL/GenBank/DDBJ whole genome shotgun (WGS) entry which is preliminary data.</text>
</comment>
<evidence type="ECO:0000256" key="16">
    <source>
        <dbReference type="ARBA" id="ARBA00075337"/>
    </source>
</evidence>
<dbReference type="Gene3D" id="3.40.50.620">
    <property type="entry name" value="HUPs"/>
    <property type="match status" value="1"/>
</dbReference>
<feature type="binding site" evidence="19">
    <location>
        <position position="296"/>
    </location>
    <ligand>
        <name>ATP</name>
        <dbReference type="ChEBI" id="CHEBI:30616"/>
    </ligand>
</feature>
<dbReference type="InterPro" id="IPR020536">
    <property type="entry name" value="ThiI_AANH"/>
</dbReference>
<keyword evidence="6 19" id="KW-0547">Nucleotide-binding</keyword>
<keyword evidence="8 19" id="KW-0694">RNA-binding</keyword>
<evidence type="ECO:0000313" key="22">
    <source>
        <dbReference type="Proteomes" id="UP000233375"/>
    </source>
</evidence>
<dbReference type="GO" id="GO:0009229">
    <property type="term" value="P:thiamine diphosphate biosynthetic process"/>
    <property type="evidence" value="ECO:0007669"/>
    <property type="project" value="UniProtKB-UniRule"/>
</dbReference>
<evidence type="ECO:0000256" key="8">
    <source>
        <dbReference type="ARBA" id="ARBA00022884"/>
    </source>
</evidence>
<dbReference type="UniPathway" id="UPA00060"/>
<sequence>MKYDRILIRYGELSTKGRNRKKFVDQLHKSVKMALLPFPLAKIEVKRERMYVLLNGENETEIAGALKDIFGIQSFSPAIKLEKDIDTMKETALKLVSSIYQEGKTFKITAKRVDKTFSLDTGEINSLFGGHLLKNIPGIKVDVRNPDINLLIEIREEAVYLSCETIQGAQGLPSGTSGKAMLMLSGGLDSPVAGYLSMKRGLELEGVHFFSPPFTSERAKQKVIDISKKLANRNGHFVLHIVPFTEIQQLIHKQIPENYTMTATRRLMLRITDEIRKRQEALAIVTGESLGQVASQTLESMYAINDVTNTPILRPLIAVDKTEIIKIAREIDTHDISIRPYEDCCTVFVPASPKTKPKREKVQFYESFVDFEPMIKEAVSKVETIIIKQGEKMDAEKTEESLF</sequence>
<dbReference type="NCBIfam" id="TIGR00342">
    <property type="entry name" value="tRNA uracil 4-sulfurtransferase ThiI"/>
    <property type="match status" value="1"/>
</dbReference>
<evidence type="ECO:0000256" key="2">
    <source>
        <dbReference type="ARBA" id="ARBA00004948"/>
    </source>
</evidence>
<dbReference type="PROSITE" id="PS51165">
    <property type="entry name" value="THUMP"/>
    <property type="match status" value="1"/>
</dbReference>
<evidence type="ECO:0000256" key="17">
    <source>
        <dbReference type="ARBA" id="ARBA00077849"/>
    </source>
</evidence>
<dbReference type="EC" id="2.8.1.4" evidence="14 19"/>
<dbReference type="EMBL" id="PISE01000008">
    <property type="protein sequence ID" value="PKG24973.1"/>
    <property type="molecule type" value="Genomic_DNA"/>
</dbReference>
<keyword evidence="4 19" id="KW-0820">tRNA-binding</keyword>
<dbReference type="CDD" id="cd11716">
    <property type="entry name" value="THUMP_ThiI"/>
    <property type="match status" value="1"/>
</dbReference>
<evidence type="ECO:0000259" key="20">
    <source>
        <dbReference type="PROSITE" id="PS51165"/>
    </source>
</evidence>
<dbReference type="InterPro" id="IPR003720">
    <property type="entry name" value="tRNA_STrfase"/>
</dbReference>
<dbReference type="GO" id="GO:0052837">
    <property type="term" value="P:thiazole biosynthetic process"/>
    <property type="evidence" value="ECO:0007669"/>
    <property type="project" value="TreeGrafter"/>
</dbReference>
<dbReference type="HAMAP" id="MF_00021">
    <property type="entry name" value="ThiI"/>
    <property type="match status" value="1"/>
</dbReference>
<feature type="binding site" evidence="19">
    <location>
        <position position="265"/>
    </location>
    <ligand>
        <name>ATP</name>
        <dbReference type="ChEBI" id="CHEBI:30616"/>
    </ligand>
</feature>
<dbReference type="SMART" id="SM00981">
    <property type="entry name" value="THUMP"/>
    <property type="match status" value="1"/>
</dbReference>
<comment type="function">
    <text evidence="12 19">Catalyzes the ATP-dependent transfer of a sulfur to tRNA to produce 4-thiouridine in position 8 of tRNAs, which functions as a near-UV photosensor. Also catalyzes the transfer of sulfur to the sulfur carrier protein ThiS, forming ThiS-thiocarboxylate. This is a step in the synthesis of thiazole, in the thiamine biosynthesis pathway. The sulfur is donated as persulfide by IscS.</text>
</comment>
<protein>
    <recommendedName>
        <fullName evidence="15 19">Probable tRNA sulfurtransferase</fullName>
        <ecNumber evidence="14 19">2.8.1.4</ecNumber>
    </recommendedName>
    <alternativeName>
        <fullName evidence="16 19">Sulfur carrier protein ThiS sulfurtransferase</fullName>
    </alternativeName>
    <alternativeName>
        <fullName evidence="17 19">Thiamine biosynthesis protein ThiI</fullName>
    </alternativeName>
    <alternativeName>
        <fullName evidence="18 19">tRNA 4-thiouridine synthase</fullName>
    </alternativeName>
</protein>
<dbReference type="GO" id="GO:0005829">
    <property type="term" value="C:cytosol"/>
    <property type="evidence" value="ECO:0007669"/>
    <property type="project" value="TreeGrafter"/>
</dbReference>
<dbReference type="InterPro" id="IPR049962">
    <property type="entry name" value="THUMP_ThiI"/>
</dbReference>
<organism evidence="21 22">
    <name type="scientific">Niallia nealsonii</name>
    <dbReference type="NCBI Taxonomy" id="115979"/>
    <lineage>
        <taxon>Bacteria</taxon>
        <taxon>Bacillati</taxon>
        <taxon>Bacillota</taxon>
        <taxon>Bacilli</taxon>
        <taxon>Bacillales</taxon>
        <taxon>Bacillaceae</taxon>
        <taxon>Niallia</taxon>
    </lineage>
</organism>
<dbReference type="Gene3D" id="3.30.2130.30">
    <property type="match status" value="1"/>
</dbReference>
<evidence type="ECO:0000256" key="9">
    <source>
        <dbReference type="ARBA" id="ARBA00022977"/>
    </source>
</evidence>
<dbReference type="OrthoDB" id="9773948at2"/>
<evidence type="ECO:0000256" key="19">
    <source>
        <dbReference type="HAMAP-Rule" id="MF_00021"/>
    </source>
</evidence>
<feature type="domain" description="THUMP" evidence="20">
    <location>
        <begin position="60"/>
        <end position="165"/>
    </location>
</feature>
<evidence type="ECO:0000256" key="12">
    <source>
        <dbReference type="ARBA" id="ARBA00058382"/>
    </source>
</evidence>
<dbReference type="RefSeq" id="WP_101175687.1">
    <property type="nucleotide sequence ID" value="NZ_PISE01000008.1"/>
</dbReference>
<keyword evidence="9 19" id="KW-0784">Thiamine biosynthesis</keyword>
<evidence type="ECO:0000256" key="3">
    <source>
        <dbReference type="ARBA" id="ARBA00022490"/>
    </source>
</evidence>
<dbReference type="FunFam" id="3.40.50.620:FF:000053">
    <property type="entry name" value="Probable tRNA sulfurtransferase"/>
    <property type="match status" value="1"/>
</dbReference>
<dbReference type="GO" id="GO:0009228">
    <property type="term" value="P:thiamine biosynthetic process"/>
    <property type="evidence" value="ECO:0007669"/>
    <property type="project" value="UniProtKB-KW"/>
</dbReference>
<dbReference type="GO" id="GO:0002937">
    <property type="term" value="P:tRNA 4-thiouridine biosynthesis"/>
    <property type="evidence" value="ECO:0007669"/>
    <property type="project" value="TreeGrafter"/>
</dbReference>
<dbReference type="PANTHER" id="PTHR43209">
    <property type="entry name" value="TRNA SULFURTRANSFERASE"/>
    <property type="match status" value="1"/>
</dbReference>
<evidence type="ECO:0000256" key="6">
    <source>
        <dbReference type="ARBA" id="ARBA00022741"/>
    </source>
</evidence>
<dbReference type="Pfam" id="PF22025">
    <property type="entry name" value="ThiI_fer"/>
    <property type="match status" value="1"/>
</dbReference>
<keyword evidence="7 19" id="KW-0067">ATP-binding</keyword>
<accession>A0A2N0Z647</accession>
<evidence type="ECO:0000256" key="7">
    <source>
        <dbReference type="ARBA" id="ARBA00022840"/>
    </source>
</evidence>
<comment type="catalytic activity">
    <reaction evidence="11 19">
        <text>[ThiS sulfur-carrier protein]-C-terminal Gly-Gly-AMP + S-sulfanyl-L-cysteinyl-[cysteine desulfurase] + AH2 = [ThiS sulfur-carrier protein]-C-terminal-Gly-aminoethanethioate + L-cysteinyl-[cysteine desulfurase] + A + AMP + 2 H(+)</text>
        <dbReference type="Rhea" id="RHEA:43340"/>
        <dbReference type="Rhea" id="RHEA-COMP:12157"/>
        <dbReference type="Rhea" id="RHEA-COMP:12158"/>
        <dbReference type="Rhea" id="RHEA-COMP:12910"/>
        <dbReference type="Rhea" id="RHEA-COMP:19908"/>
        <dbReference type="ChEBI" id="CHEBI:13193"/>
        <dbReference type="ChEBI" id="CHEBI:15378"/>
        <dbReference type="ChEBI" id="CHEBI:17499"/>
        <dbReference type="ChEBI" id="CHEBI:29950"/>
        <dbReference type="ChEBI" id="CHEBI:61963"/>
        <dbReference type="ChEBI" id="CHEBI:90618"/>
        <dbReference type="ChEBI" id="CHEBI:232372"/>
        <dbReference type="ChEBI" id="CHEBI:456215"/>
    </reaction>
</comment>
<evidence type="ECO:0000256" key="5">
    <source>
        <dbReference type="ARBA" id="ARBA00022679"/>
    </source>
</evidence>
<reference evidence="21 22" key="1">
    <citation type="journal article" date="2003" name="Int. J. Syst. Evol. Microbiol.">
        <title>Bacillus nealsonii sp. nov., isolated from a spacecraft-assembly facility, whose spores are gamma-radiation resistant.</title>
        <authorList>
            <person name="Venkateswaran K."/>
            <person name="Kempf M."/>
            <person name="Chen F."/>
            <person name="Satomi M."/>
            <person name="Nicholson W."/>
            <person name="Kern R."/>
        </authorList>
    </citation>
    <scope>NUCLEOTIDE SEQUENCE [LARGE SCALE GENOMIC DNA]</scope>
    <source>
        <strain evidence="21 22">FO-92</strain>
    </source>
</reference>
<dbReference type="SUPFAM" id="SSF143437">
    <property type="entry name" value="THUMP domain-like"/>
    <property type="match status" value="1"/>
</dbReference>
<dbReference type="InterPro" id="IPR004114">
    <property type="entry name" value="THUMP_dom"/>
</dbReference>
<comment type="subcellular location">
    <subcellularLocation>
        <location evidence="1 19">Cytoplasm</location>
    </subcellularLocation>
</comment>
<evidence type="ECO:0000256" key="18">
    <source>
        <dbReference type="ARBA" id="ARBA00080570"/>
    </source>
</evidence>
<dbReference type="Proteomes" id="UP000233375">
    <property type="component" value="Unassembled WGS sequence"/>
</dbReference>
<evidence type="ECO:0000313" key="21">
    <source>
        <dbReference type="EMBL" id="PKG24973.1"/>
    </source>
</evidence>
<dbReference type="InterPro" id="IPR050102">
    <property type="entry name" value="tRNA_sulfurtransferase_ThiI"/>
</dbReference>
<keyword evidence="5 19" id="KW-0808">Transferase</keyword>
<dbReference type="CDD" id="cd01712">
    <property type="entry name" value="PPase_ThiI"/>
    <property type="match status" value="1"/>
</dbReference>
<dbReference type="GO" id="GO:0000049">
    <property type="term" value="F:tRNA binding"/>
    <property type="evidence" value="ECO:0007669"/>
    <property type="project" value="UniProtKB-UniRule"/>
</dbReference>
<feature type="binding site" evidence="19">
    <location>
        <begin position="208"/>
        <end position="209"/>
    </location>
    <ligand>
        <name>ATP</name>
        <dbReference type="ChEBI" id="CHEBI:30616"/>
    </ligand>
</feature>
<feature type="binding site" evidence="19">
    <location>
        <begin position="183"/>
        <end position="184"/>
    </location>
    <ligand>
        <name>ATP</name>
        <dbReference type="ChEBI" id="CHEBI:30616"/>
    </ligand>
</feature>
<name>A0A2N0Z647_9BACI</name>
<keyword evidence="22" id="KW-1185">Reference proteome</keyword>
<evidence type="ECO:0000256" key="1">
    <source>
        <dbReference type="ARBA" id="ARBA00004496"/>
    </source>
</evidence>
<dbReference type="AlphaFoldDB" id="A0A2N0Z647"/>
<dbReference type="PANTHER" id="PTHR43209:SF1">
    <property type="entry name" value="TRNA SULFURTRANSFERASE"/>
    <property type="match status" value="1"/>
</dbReference>
<dbReference type="Pfam" id="PF02568">
    <property type="entry name" value="ThiI"/>
    <property type="match status" value="1"/>
</dbReference>
<evidence type="ECO:0000256" key="4">
    <source>
        <dbReference type="ARBA" id="ARBA00022555"/>
    </source>
</evidence>
<dbReference type="GO" id="GO:0140741">
    <property type="term" value="F:tRNA-uracil-4 sulfurtransferase activity"/>
    <property type="evidence" value="ECO:0007669"/>
    <property type="project" value="UniProtKB-EC"/>
</dbReference>
<evidence type="ECO:0000256" key="10">
    <source>
        <dbReference type="ARBA" id="ARBA00050570"/>
    </source>
</evidence>
<gene>
    <name evidence="19" type="primary">thiI</name>
    <name evidence="21" type="ORF">CWS01_03620</name>
</gene>
<dbReference type="GO" id="GO:0005524">
    <property type="term" value="F:ATP binding"/>
    <property type="evidence" value="ECO:0007669"/>
    <property type="project" value="UniProtKB-UniRule"/>
</dbReference>
<dbReference type="GO" id="GO:0004810">
    <property type="term" value="F:CCA tRNA nucleotidyltransferase activity"/>
    <property type="evidence" value="ECO:0007669"/>
    <property type="project" value="InterPro"/>
</dbReference>
<comment type="similarity">
    <text evidence="13 19">Belongs to the ThiI family.</text>
</comment>
<evidence type="ECO:0000256" key="15">
    <source>
        <dbReference type="ARBA" id="ARBA00071867"/>
    </source>
</evidence>
<comment type="catalytic activity">
    <reaction evidence="10 19">
        <text>[ThiI sulfur-carrier protein]-S-sulfanyl-L-cysteine + a uridine in tRNA + 2 reduced [2Fe-2S]-[ferredoxin] + ATP + H(+) = [ThiI sulfur-carrier protein]-L-cysteine + a 4-thiouridine in tRNA + 2 oxidized [2Fe-2S]-[ferredoxin] + AMP + diphosphate</text>
        <dbReference type="Rhea" id="RHEA:24176"/>
        <dbReference type="Rhea" id="RHEA-COMP:10000"/>
        <dbReference type="Rhea" id="RHEA-COMP:10001"/>
        <dbReference type="Rhea" id="RHEA-COMP:13337"/>
        <dbReference type="Rhea" id="RHEA-COMP:13338"/>
        <dbReference type="Rhea" id="RHEA-COMP:13339"/>
        <dbReference type="Rhea" id="RHEA-COMP:13340"/>
        <dbReference type="ChEBI" id="CHEBI:15378"/>
        <dbReference type="ChEBI" id="CHEBI:29950"/>
        <dbReference type="ChEBI" id="CHEBI:30616"/>
        <dbReference type="ChEBI" id="CHEBI:33019"/>
        <dbReference type="ChEBI" id="CHEBI:33737"/>
        <dbReference type="ChEBI" id="CHEBI:33738"/>
        <dbReference type="ChEBI" id="CHEBI:61963"/>
        <dbReference type="ChEBI" id="CHEBI:65315"/>
        <dbReference type="ChEBI" id="CHEBI:136798"/>
        <dbReference type="ChEBI" id="CHEBI:456215"/>
        <dbReference type="EC" id="2.8.1.4"/>
    </reaction>
</comment>
<feature type="binding site" evidence="19">
    <location>
        <position position="287"/>
    </location>
    <ligand>
        <name>ATP</name>
        <dbReference type="ChEBI" id="CHEBI:30616"/>
    </ligand>
</feature>
<dbReference type="InterPro" id="IPR049961">
    <property type="entry name" value="ThiI_N"/>
</dbReference>
<dbReference type="InterPro" id="IPR014729">
    <property type="entry name" value="Rossmann-like_a/b/a_fold"/>
</dbReference>
<evidence type="ECO:0000256" key="13">
    <source>
        <dbReference type="ARBA" id="ARBA00061472"/>
    </source>
</evidence>